<reference evidence="2" key="1">
    <citation type="submission" date="2014-11" db="EMBL/GenBank/DDBJ databases">
        <authorList>
            <person name="Amaro Gonzalez C."/>
        </authorList>
    </citation>
    <scope>NUCLEOTIDE SEQUENCE</scope>
</reference>
<evidence type="ECO:0000313" key="2">
    <source>
        <dbReference type="EMBL" id="JAH61548.1"/>
    </source>
</evidence>
<organism evidence="2">
    <name type="scientific">Anguilla anguilla</name>
    <name type="common">European freshwater eel</name>
    <name type="synonym">Muraena anguilla</name>
    <dbReference type="NCBI Taxonomy" id="7936"/>
    <lineage>
        <taxon>Eukaryota</taxon>
        <taxon>Metazoa</taxon>
        <taxon>Chordata</taxon>
        <taxon>Craniata</taxon>
        <taxon>Vertebrata</taxon>
        <taxon>Euteleostomi</taxon>
        <taxon>Actinopterygii</taxon>
        <taxon>Neopterygii</taxon>
        <taxon>Teleostei</taxon>
        <taxon>Anguilliformes</taxon>
        <taxon>Anguillidae</taxon>
        <taxon>Anguilla</taxon>
    </lineage>
</organism>
<name>A0A0E9U9A6_ANGAN</name>
<protein>
    <recommendedName>
        <fullName evidence="3">Calcineurin-like phosphoesterase domain-containing protein</fullName>
    </recommendedName>
</protein>
<sequence length="61" mass="7095">MWLCILFFCGFQVIFPFEEKEYVCLHGGFHSTPSNLNSSFFCSQHESNCHEKSVGERSSVW</sequence>
<feature type="signal peptide" evidence="1">
    <location>
        <begin position="1"/>
        <end position="16"/>
    </location>
</feature>
<reference evidence="2" key="2">
    <citation type="journal article" date="2015" name="Fish Shellfish Immunol.">
        <title>Early steps in the European eel (Anguilla anguilla)-Vibrio vulnificus interaction in the gills: Role of the RtxA13 toxin.</title>
        <authorList>
            <person name="Callol A."/>
            <person name="Pajuelo D."/>
            <person name="Ebbesson L."/>
            <person name="Teles M."/>
            <person name="MacKenzie S."/>
            <person name="Amaro C."/>
        </authorList>
    </citation>
    <scope>NUCLEOTIDE SEQUENCE</scope>
</reference>
<evidence type="ECO:0008006" key="3">
    <source>
        <dbReference type="Google" id="ProtNLM"/>
    </source>
</evidence>
<keyword evidence="1" id="KW-0732">Signal</keyword>
<evidence type="ECO:0000256" key="1">
    <source>
        <dbReference type="SAM" id="SignalP"/>
    </source>
</evidence>
<feature type="chain" id="PRO_5002433066" description="Calcineurin-like phosphoesterase domain-containing protein" evidence="1">
    <location>
        <begin position="17"/>
        <end position="61"/>
    </location>
</feature>
<dbReference type="AlphaFoldDB" id="A0A0E9U9A6"/>
<proteinExistence type="predicted"/>
<dbReference type="EMBL" id="GBXM01047029">
    <property type="protein sequence ID" value="JAH61548.1"/>
    <property type="molecule type" value="Transcribed_RNA"/>
</dbReference>
<accession>A0A0E9U9A6</accession>